<keyword evidence="2" id="KW-1185">Reference proteome</keyword>
<protein>
    <submittedName>
        <fullName evidence="1">Uncharacterized protein</fullName>
    </submittedName>
</protein>
<dbReference type="Proteomes" id="UP000554482">
    <property type="component" value="Unassembled WGS sequence"/>
</dbReference>
<evidence type="ECO:0000313" key="2">
    <source>
        <dbReference type="Proteomes" id="UP000554482"/>
    </source>
</evidence>
<proteinExistence type="predicted"/>
<gene>
    <name evidence="1" type="ORF">FRX31_026067</name>
</gene>
<accession>A0A7J6VGV6</accession>
<reference evidence="1 2" key="1">
    <citation type="submission" date="2020-06" db="EMBL/GenBank/DDBJ databases">
        <title>Transcriptomic and genomic resources for Thalictrum thalictroides and T. hernandezii: Facilitating candidate gene discovery in an emerging model plant lineage.</title>
        <authorList>
            <person name="Arias T."/>
            <person name="Riano-Pachon D.M."/>
            <person name="Di Stilio V.S."/>
        </authorList>
    </citation>
    <scope>NUCLEOTIDE SEQUENCE [LARGE SCALE GENOMIC DNA]</scope>
    <source>
        <strain evidence="2">cv. WT478/WT964</strain>
        <tissue evidence="1">Leaves</tissue>
    </source>
</reference>
<evidence type="ECO:0000313" key="1">
    <source>
        <dbReference type="EMBL" id="KAF5184346.1"/>
    </source>
</evidence>
<dbReference type="EMBL" id="JABWDY010032224">
    <property type="protein sequence ID" value="KAF5184346.1"/>
    <property type="molecule type" value="Genomic_DNA"/>
</dbReference>
<sequence>MDRWVMVEVDAGGRTGSNATSDTGYMQLSVGKFPKEIAAEVQAGRGGNGKHNGEGILGNIGDLSVGITAKAGAGETGKHGEAESAHRVSSHGLNMGQFAKSPAAGQECVGKTSMELLDKRGRRKISWRLPLDKSVWGKLPWRLPLDKRVRRKLPWRLQLERGFLAALESWVWV</sequence>
<dbReference type="AlphaFoldDB" id="A0A7J6VGV6"/>
<name>A0A7J6VGV6_THATH</name>
<organism evidence="1 2">
    <name type="scientific">Thalictrum thalictroides</name>
    <name type="common">Rue-anemone</name>
    <name type="synonym">Anemone thalictroides</name>
    <dbReference type="NCBI Taxonomy" id="46969"/>
    <lineage>
        <taxon>Eukaryota</taxon>
        <taxon>Viridiplantae</taxon>
        <taxon>Streptophyta</taxon>
        <taxon>Embryophyta</taxon>
        <taxon>Tracheophyta</taxon>
        <taxon>Spermatophyta</taxon>
        <taxon>Magnoliopsida</taxon>
        <taxon>Ranunculales</taxon>
        <taxon>Ranunculaceae</taxon>
        <taxon>Thalictroideae</taxon>
        <taxon>Thalictrum</taxon>
    </lineage>
</organism>
<comment type="caution">
    <text evidence="1">The sequence shown here is derived from an EMBL/GenBank/DDBJ whole genome shotgun (WGS) entry which is preliminary data.</text>
</comment>